<sequence length="220" mass="25043">MNDISIVQGNSAGTAILTIPQEERIAVFVRDCVEDAEFKKFVKEAHLPILIGQSETGEVIFVDLINVKHLLTAGSTGSGKSVFFNSVLTILLTMVSPTVLQVIMIDPKMVELQVFERYPHVQKVYTDMDEVEDVLSYLCEKMDERYGVLKEKNYKNIQQHNRNEPVKLPYIVLVIDELADLIMTNPENEDYIVRLAQKARAAGIHLIMQHSDQLKKWLLD</sequence>
<dbReference type="EMBL" id="BAVZ01000039">
    <property type="protein sequence ID" value="GAF10824.1"/>
    <property type="molecule type" value="Genomic_DNA"/>
</dbReference>
<keyword evidence="7" id="KW-0132">Cell division</keyword>
<dbReference type="InterPro" id="IPR027417">
    <property type="entry name" value="P-loop_NTPase"/>
</dbReference>
<evidence type="ECO:0000256" key="4">
    <source>
        <dbReference type="PROSITE-ProRule" id="PRU00289"/>
    </source>
</evidence>
<proteinExistence type="predicted"/>
<evidence type="ECO:0000256" key="1">
    <source>
        <dbReference type="ARBA" id="ARBA00004141"/>
    </source>
</evidence>
<dbReference type="GO" id="GO:0005524">
    <property type="term" value="F:ATP binding"/>
    <property type="evidence" value="ECO:0007669"/>
    <property type="project" value="UniProtKB-UniRule"/>
</dbReference>
<evidence type="ECO:0000256" key="5">
    <source>
        <dbReference type="SAM" id="Phobius"/>
    </source>
</evidence>
<evidence type="ECO:0000313" key="7">
    <source>
        <dbReference type="EMBL" id="GAF10824.1"/>
    </source>
</evidence>
<evidence type="ECO:0000259" key="6">
    <source>
        <dbReference type="PROSITE" id="PS50901"/>
    </source>
</evidence>
<dbReference type="InterPro" id="IPR050206">
    <property type="entry name" value="FtsK/SpoIIIE/SftA"/>
</dbReference>
<dbReference type="GO" id="GO:0016020">
    <property type="term" value="C:membrane"/>
    <property type="evidence" value="ECO:0007669"/>
    <property type="project" value="UniProtKB-SubCell"/>
</dbReference>
<keyword evidence="7" id="KW-0131">Cell cycle</keyword>
<organism evidence="7 8">
    <name type="scientific">Paenibacillus pini JCM 16418</name>
    <dbReference type="NCBI Taxonomy" id="1236976"/>
    <lineage>
        <taxon>Bacteria</taxon>
        <taxon>Bacillati</taxon>
        <taxon>Bacillota</taxon>
        <taxon>Bacilli</taxon>
        <taxon>Bacillales</taxon>
        <taxon>Paenibacillaceae</taxon>
        <taxon>Paenibacillus</taxon>
    </lineage>
</organism>
<keyword evidence="3 4" id="KW-0067">ATP-binding</keyword>
<dbReference type="Proteomes" id="UP000019364">
    <property type="component" value="Unassembled WGS sequence"/>
</dbReference>
<dbReference type="Gene3D" id="3.40.50.300">
    <property type="entry name" value="P-loop containing nucleotide triphosphate hydrolases"/>
    <property type="match status" value="1"/>
</dbReference>
<dbReference type="InterPro" id="IPR002543">
    <property type="entry name" value="FtsK_dom"/>
</dbReference>
<feature type="domain" description="FtsK" evidence="6">
    <location>
        <begin position="57"/>
        <end position="220"/>
    </location>
</feature>
<keyword evidence="5" id="KW-1133">Transmembrane helix</keyword>
<dbReference type="eggNOG" id="COG1674">
    <property type="taxonomic scope" value="Bacteria"/>
</dbReference>
<keyword evidence="5" id="KW-0812">Transmembrane</keyword>
<name>W7Z8Q4_9BACL</name>
<keyword evidence="8" id="KW-1185">Reference proteome</keyword>
<keyword evidence="2 4" id="KW-0547">Nucleotide-binding</keyword>
<evidence type="ECO:0000256" key="2">
    <source>
        <dbReference type="ARBA" id="ARBA00022741"/>
    </source>
</evidence>
<dbReference type="GO" id="GO:0051301">
    <property type="term" value="P:cell division"/>
    <property type="evidence" value="ECO:0007669"/>
    <property type="project" value="UniProtKB-KW"/>
</dbReference>
<keyword evidence="5" id="KW-0472">Membrane</keyword>
<dbReference type="Pfam" id="PF01580">
    <property type="entry name" value="FtsK_SpoIIIE"/>
    <property type="match status" value="2"/>
</dbReference>
<reference evidence="7 8" key="1">
    <citation type="journal article" date="2014" name="Genome Announc.">
        <title>Draft Genome Sequence of Paenibacillus pini JCM 16418T, Isolated from the Rhizosphere of Pine Tree.</title>
        <authorList>
            <person name="Yuki M."/>
            <person name="Oshima K."/>
            <person name="Suda W."/>
            <person name="Oshida Y."/>
            <person name="Kitamura K."/>
            <person name="Iida Y."/>
            <person name="Hattori M."/>
            <person name="Ohkuma M."/>
        </authorList>
    </citation>
    <scope>NUCLEOTIDE SEQUENCE [LARGE SCALE GENOMIC DNA]</scope>
    <source>
        <strain evidence="7 8">JCM 16418</strain>
    </source>
</reference>
<accession>W7Z8Q4</accession>
<feature type="binding site" evidence="4">
    <location>
        <begin position="74"/>
        <end position="81"/>
    </location>
    <ligand>
        <name>ATP</name>
        <dbReference type="ChEBI" id="CHEBI:30616"/>
    </ligand>
</feature>
<feature type="transmembrane region" description="Helical" evidence="5">
    <location>
        <begin position="82"/>
        <end position="103"/>
    </location>
</feature>
<dbReference type="GO" id="GO:0003677">
    <property type="term" value="F:DNA binding"/>
    <property type="evidence" value="ECO:0007669"/>
    <property type="project" value="InterPro"/>
</dbReference>
<protein>
    <submittedName>
        <fullName evidence="7">Cell division protein FtsK</fullName>
    </submittedName>
</protein>
<comment type="caution">
    <text evidence="7">The sequence shown here is derived from an EMBL/GenBank/DDBJ whole genome shotgun (WGS) entry which is preliminary data.</text>
</comment>
<dbReference type="PANTHER" id="PTHR22683">
    <property type="entry name" value="SPORULATION PROTEIN RELATED"/>
    <property type="match status" value="1"/>
</dbReference>
<gene>
    <name evidence="7" type="ORF">JCM16418_5049</name>
</gene>
<dbReference type="PANTHER" id="PTHR22683:SF41">
    <property type="entry name" value="DNA TRANSLOCASE FTSK"/>
    <property type="match status" value="1"/>
</dbReference>
<comment type="subcellular location">
    <subcellularLocation>
        <location evidence="1">Membrane</location>
        <topology evidence="1">Multi-pass membrane protein</topology>
    </subcellularLocation>
</comment>
<evidence type="ECO:0000256" key="3">
    <source>
        <dbReference type="ARBA" id="ARBA00022840"/>
    </source>
</evidence>
<evidence type="ECO:0000313" key="8">
    <source>
        <dbReference type="Proteomes" id="UP000019364"/>
    </source>
</evidence>
<dbReference type="PROSITE" id="PS50901">
    <property type="entry name" value="FTSK"/>
    <property type="match status" value="1"/>
</dbReference>
<dbReference type="SUPFAM" id="SSF52540">
    <property type="entry name" value="P-loop containing nucleoside triphosphate hydrolases"/>
    <property type="match status" value="1"/>
</dbReference>
<dbReference type="STRING" id="1236976.JCM16418_5049"/>
<dbReference type="RefSeq" id="WP_036653620.1">
    <property type="nucleotide sequence ID" value="NZ_BAVZ01000039.1"/>
</dbReference>
<dbReference type="AlphaFoldDB" id="W7Z8Q4"/>